<evidence type="ECO:0000313" key="3">
    <source>
        <dbReference type="Proteomes" id="UP001165065"/>
    </source>
</evidence>
<keyword evidence="1" id="KW-0732">Signal</keyword>
<dbReference type="Proteomes" id="UP001165065">
    <property type="component" value="Unassembled WGS sequence"/>
</dbReference>
<organism evidence="2 3">
    <name type="scientific">Triparma columacea</name>
    <dbReference type="NCBI Taxonomy" id="722753"/>
    <lineage>
        <taxon>Eukaryota</taxon>
        <taxon>Sar</taxon>
        <taxon>Stramenopiles</taxon>
        <taxon>Ochrophyta</taxon>
        <taxon>Bolidophyceae</taxon>
        <taxon>Parmales</taxon>
        <taxon>Triparmaceae</taxon>
        <taxon>Triparma</taxon>
    </lineage>
</organism>
<dbReference type="AlphaFoldDB" id="A0A9W7GIG2"/>
<name>A0A9W7GIG2_9STRA</name>
<comment type="caution">
    <text evidence="2">The sequence shown here is derived from an EMBL/GenBank/DDBJ whole genome shotgun (WGS) entry which is preliminary data.</text>
</comment>
<evidence type="ECO:0000256" key="1">
    <source>
        <dbReference type="SAM" id="SignalP"/>
    </source>
</evidence>
<keyword evidence="3" id="KW-1185">Reference proteome</keyword>
<dbReference type="EMBL" id="BRYA01001487">
    <property type="protein sequence ID" value="GMI44597.1"/>
    <property type="molecule type" value="Genomic_DNA"/>
</dbReference>
<dbReference type="InterPro" id="IPR029063">
    <property type="entry name" value="SAM-dependent_MTases_sf"/>
</dbReference>
<gene>
    <name evidence="2" type="ORF">TrCOL_g6457</name>
</gene>
<feature type="chain" id="PRO_5040744364" evidence="1">
    <location>
        <begin position="29"/>
        <end position="324"/>
    </location>
</feature>
<protein>
    <submittedName>
        <fullName evidence="2">Uncharacterized protein</fullName>
    </submittedName>
</protein>
<dbReference type="Gene3D" id="3.40.50.150">
    <property type="entry name" value="Vaccinia Virus protein VP39"/>
    <property type="match status" value="1"/>
</dbReference>
<dbReference type="SUPFAM" id="SSF53335">
    <property type="entry name" value="S-adenosyl-L-methionine-dependent methyltransferases"/>
    <property type="match status" value="1"/>
</dbReference>
<sequence length="324" mass="36413">MLNKFFLVLTSPQLLLFPFLLTLPQTHALDSSTSTIPSDSVVSGRVSVQISGFGDDVARSHDCQGCPSTLISHIDESPLLTAERFCSSDPGCVDSVSKEVADAHLVAFYQLSTELDDHLKAEGVNMTAVEGKSHTYLDKVRLMKRLAQHEEVYTVCEVGFNAGHSALLWLASGVRRVLSFELGQYPYSAKAISWLSKRYSGRFQVVMGDSLESVPAFHKMWPEERCNLLFVDGGHRYQHATGDLENFRQMRNESFHFLLVDDTNQAEVAMAWRDYKDRGLAREEEVVWSDYSEDLYFNSTGSLAPHPDGIIHEWRSSISYGLYV</sequence>
<reference evidence="3" key="1">
    <citation type="journal article" date="2023" name="Commun. Biol.">
        <title>Genome analysis of Parmales, the sister group of diatoms, reveals the evolutionary specialization of diatoms from phago-mixotrophs to photoautotrophs.</title>
        <authorList>
            <person name="Ban H."/>
            <person name="Sato S."/>
            <person name="Yoshikawa S."/>
            <person name="Yamada K."/>
            <person name="Nakamura Y."/>
            <person name="Ichinomiya M."/>
            <person name="Sato N."/>
            <person name="Blanc-Mathieu R."/>
            <person name="Endo H."/>
            <person name="Kuwata A."/>
            <person name="Ogata H."/>
        </authorList>
    </citation>
    <scope>NUCLEOTIDE SEQUENCE [LARGE SCALE GENOMIC DNA]</scope>
</reference>
<accession>A0A9W7GIG2</accession>
<feature type="signal peptide" evidence="1">
    <location>
        <begin position="1"/>
        <end position="28"/>
    </location>
</feature>
<evidence type="ECO:0000313" key="2">
    <source>
        <dbReference type="EMBL" id="GMI44597.1"/>
    </source>
</evidence>
<dbReference type="OrthoDB" id="197577at2759"/>
<dbReference type="Pfam" id="PF13578">
    <property type="entry name" value="Methyltransf_24"/>
    <property type="match status" value="1"/>
</dbReference>
<proteinExistence type="predicted"/>